<dbReference type="InterPro" id="IPR037069">
    <property type="entry name" value="AcylCoA_DH/ox_N_sf"/>
</dbReference>
<reference evidence="14 15" key="1">
    <citation type="submission" date="2019-11" db="EMBL/GenBank/DDBJ databases">
        <title>Genome sequences of 17 halophilic strains isolated from different environments.</title>
        <authorList>
            <person name="Furrow R.E."/>
        </authorList>
    </citation>
    <scope>NUCLEOTIDE SEQUENCE [LARGE SCALE GENOMIC DNA]</scope>
    <source>
        <strain evidence="14 15">22514_16_FS</strain>
    </source>
</reference>
<dbReference type="RefSeq" id="WP_160847401.1">
    <property type="nucleotide sequence ID" value="NZ_WMEQ01000001.1"/>
</dbReference>
<dbReference type="InterPro" id="IPR046373">
    <property type="entry name" value="Acyl-CoA_Oxase/DH_mid-dom_sf"/>
</dbReference>
<gene>
    <name evidence="14" type="ORF">GLW05_00490</name>
</gene>
<dbReference type="PROSITE" id="PS00073">
    <property type="entry name" value="ACYL_COA_DH_2"/>
    <property type="match status" value="1"/>
</dbReference>
<evidence type="ECO:0000259" key="12">
    <source>
        <dbReference type="Pfam" id="PF02770"/>
    </source>
</evidence>
<evidence type="ECO:0000256" key="8">
    <source>
        <dbReference type="ARBA" id="ARBA00052546"/>
    </source>
</evidence>
<dbReference type="InterPro" id="IPR009075">
    <property type="entry name" value="AcylCo_DH/oxidase_C"/>
</dbReference>
<organism evidence="14 15">
    <name type="scientific">Pontibacillus yanchengensis</name>
    <dbReference type="NCBI Taxonomy" id="462910"/>
    <lineage>
        <taxon>Bacteria</taxon>
        <taxon>Bacillati</taxon>
        <taxon>Bacillota</taxon>
        <taxon>Bacilli</taxon>
        <taxon>Bacillales</taxon>
        <taxon>Bacillaceae</taxon>
        <taxon>Pontibacillus</taxon>
    </lineage>
</organism>
<feature type="domain" description="Acyl-CoA dehydrogenase/oxidase N-terminal" evidence="13">
    <location>
        <begin position="8"/>
        <end position="121"/>
    </location>
</feature>
<protein>
    <recommendedName>
        <fullName evidence="9">Acyl-CoA dehydrogenase</fullName>
    </recommendedName>
</protein>
<comment type="cofactor">
    <cofactor evidence="1 10">
        <name>FAD</name>
        <dbReference type="ChEBI" id="CHEBI:57692"/>
    </cofactor>
</comment>
<evidence type="ECO:0000256" key="6">
    <source>
        <dbReference type="ARBA" id="ARBA00022827"/>
    </source>
</evidence>
<keyword evidence="4" id="KW-0101">Branched-chain amino acid catabolism</keyword>
<dbReference type="FunFam" id="2.40.110.10:FF:000001">
    <property type="entry name" value="Acyl-CoA dehydrogenase, mitochondrial"/>
    <property type="match status" value="1"/>
</dbReference>
<evidence type="ECO:0000256" key="9">
    <source>
        <dbReference type="ARBA" id="ARBA00067585"/>
    </source>
</evidence>
<dbReference type="FunFam" id="1.20.140.10:FF:000001">
    <property type="entry name" value="Acyl-CoA dehydrogenase"/>
    <property type="match status" value="1"/>
</dbReference>
<comment type="pathway">
    <text evidence="2">Amino-acid degradation; L-valine degradation.</text>
</comment>
<dbReference type="PIRSF" id="PIRSF016578">
    <property type="entry name" value="HsaA"/>
    <property type="match status" value="1"/>
</dbReference>
<dbReference type="Gene3D" id="1.10.540.10">
    <property type="entry name" value="Acyl-CoA dehydrogenase/oxidase, N-terminal domain"/>
    <property type="match status" value="1"/>
</dbReference>
<dbReference type="GO" id="GO:0003995">
    <property type="term" value="F:acyl-CoA dehydrogenase activity"/>
    <property type="evidence" value="ECO:0007669"/>
    <property type="project" value="InterPro"/>
</dbReference>
<proteinExistence type="inferred from homology"/>
<evidence type="ECO:0000256" key="10">
    <source>
        <dbReference type="RuleBase" id="RU362125"/>
    </source>
</evidence>
<dbReference type="SUPFAM" id="SSF56645">
    <property type="entry name" value="Acyl-CoA dehydrogenase NM domain-like"/>
    <property type="match status" value="1"/>
</dbReference>
<dbReference type="InterPro" id="IPR006091">
    <property type="entry name" value="Acyl-CoA_Oxase/DH_mid-dom"/>
</dbReference>
<evidence type="ECO:0000256" key="2">
    <source>
        <dbReference type="ARBA" id="ARBA00005109"/>
    </source>
</evidence>
<feature type="domain" description="Acyl-CoA oxidase/dehydrogenase middle" evidence="12">
    <location>
        <begin position="125"/>
        <end position="220"/>
    </location>
</feature>
<dbReference type="Pfam" id="PF02770">
    <property type="entry name" value="Acyl-CoA_dh_M"/>
    <property type="match status" value="1"/>
</dbReference>
<dbReference type="PANTHER" id="PTHR43884">
    <property type="entry name" value="ACYL-COA DEHYDROGENASE"/>
    <property type="match status" value="1"/>
</dbReference>
<dbReference type="Gene3D" id="2.40.110.10">
    <property type="entry name" value="Butyryl-CoA Dehydrogenase, subunit A, domain 2"/>
    <property type="match status" value="1"/>
</dbReference>
<dbReference type="FunFam" id="1.10.540.10:FF:000002">
    <property type="entry name" value="Acyl-CoA dehydrogenase FadE19"/>
    <property type="match status" value="1"/>
</dbReference>
<dbReference type="GO" id="GO:0050660">
    <property type="term" value="F:flavin adenine dinucleotide binding"/>
    <property type="evidence" value="ECO:0007669"/>
    <property type="project" value="InterPro"/>
</dbReference>
<evidence type="ECO:0000256" key="5">
    <source>
        <dbReference type="ARBA" id="ARBA00022630"/>
    </source>
</evidence>
<dbReference type="PANTHER" id="PTHR43884:SF12">
    <property type="entry name" value="ISOVALERYL-COA DEHYDROGENASE, MITOCHONDRIAL-RELATED"/>
    <property type="match status" value="1"/>
</dbReference>
<dbReference type="Gene3D" id="1.20.140.10">
    <property type="entry name" value="Butyryl-CoA Dehydrogenase, subunit A, domain 3"/>
    <property type="match status" value="1"/>
</dbReference>
<evidence type="ECO:0000256" key="7">
    <source>
        <dbReference type="ARBA" id="ARBA00023002"/>
    </source>
</evidence>
<keyword evidence="6 10" id="KW-0274">FAD</keyword>
<dbReference type="Proteomes" id="UP000468638">
    <property type="component" value="Unassembled WGS sequence"/>
</dbReference>
<evidence type="ECO:0000256" key="4">
    <source>
        <dbReference type="ARBA" id="ARBA00022456"/>
    </source>
</evidence>
<keyword evidence="5 10" id="KW-0285">Flavoprotein</keyword>
<name>A0A6I5A1V6_9BACI</name>
<evidence type="ECO:0000313" key="14">
    <source>
        <dbReference type="EMBL" id="MYL32081.1"/>
    </source>
</evidence>
<dbReference type="GO" id="GO:0009083">
    <property type="term" value="P:branched-chain amino acid catabolic process"/>
    <property type="evidence" value="ECO:0007669"/>
    <property type="project" value="UniProtKB-KW"/>
</dbReference>
<feature type="domain" description="Acyl-CoA dehydrogenase/oxidase C-terminal" evidence="11">
    <location>
        <begin position="233"/>
        <end position="380"/>
    </location>
</feature>
<dbReference type="Pfam" id="PF00441">
    <property type="entry name" value="Acyl-CoA_dh_1"/>
    <property type="match status" value="1"/>
</dbReference>
<comment type="caution">
    <text evidence="14">The sequence shown here is derived from an EMBL/GenBank/DDBJ whole genome shotgun (WGS) entry which is preliminary data.</text>
</comment>
<accession>A0A6I5A1V6</accession>
<evidence type="ECO:0000259" key="13">
    <source>
        <dbReference type="Pfam" id="PF02771"/>
    </source>
</evidence>
<dbReference type="OrthoDB" id="9802447at2"/>
<comment type="similarity">
    <text evidence="3 10">Belongs to the acyl-CoA dehydrogenase family.</text>
</comment>
<comment type="catalytic activity">
    <reaction evidence="8">
        <text>a 2,3-saturated acyl-CoA + A = a 2,3-dehydroacyl-CoA + AH2</text>
        <dbReference type="Rhea" id="RHEA:48608"/>
        <dbReference type="ChEBI" id="CHEBI:13193"/>
        <dbReference type="ChEBI" id="CHEBI:17499"/>
        <dbReference type="ChEBI" id="CHEBI:60015"/>
        <dbReference type="ChEBI" id="CHEBI:65111"/>
    </reaction>
</comment>
<evidence type="ECO:0000259" key="11">
    <source>
        <dbReference type="Pfam" id="PF00441"/>
    </source>
</evidence>
<dbReference type="EMBL" id="WMEQ01000001">
    <property type="protein sequence ID" value="MYL32081.1"/>
    <property type="molecule type" value="Genomic_DNA"/>
</dbReference>
<dbReference type="InterPro" id="IPR036250">
    <property type="entry name" value="AcylCo_DH-like_C"/>
</dbReference>
<evidence type="ECO:0000256" key="3">
    <source>
        <dbReference type="ARBA" id="ARBA00009347"/>
    </source>
</evidence>
<dbReference type="InterPro" id="IPR013786">
    <property type="entry name" value="AcylCoA_DH/ox_N"/>
</dbReference>
<dbReference type="InterPro" id="IPR009100">
    <property type="entry name" value="AcylCoA_DH/oxidase_NM_dom_sf"/>
</dbReference>
<evidence type="ECO:0000313" key="15">
    <source>
        <dbReference type="Proteomes" id="UP000468638"/>
    </source>
</evidence>
<evidence type="ECO:0000256" key="1">
    <source>
        <dbReference type="ARBA" id="ARBA00001974"/>
    </source>
</evidence>
<dbReference type="AlphaFoldDB" id="A0A6I5A1V6"/>
<dbReference type="SUPFAM" id="SSF47203">
    <property type="entry name" value="Acyl-CoA dehydrogenase C-terminal domain-like"/>
    <property type="match status" value="1"/>
</dbReference>
<sequence length="384" mass="43003">MSSHWIFTEEHQEFRKTLKKYVEQEIKPFVRQWEEQGEIPRSLFKQMSELGYLGIKVPEAYGGVGLDCITEAVLVEELAKCGSAGVGASVGAHLGIAMTPILNFGNEAQKNTYVRDAVNGDSIAALGITEPNTGSDVSSIKTTAVKEANHYRINGSKTFITNGANADYVVVAAKTAKEPKHKNISLFIVEARDEGFSTGNKLNKLGWRSSDTADLFFDNVVIPEDRLIGEEHKGFYYIMKNFQWERIMLSLACVAQAELALEDTKRYTKEREQFGKPLAEFQVVRHKLVDMAVDIEKARHITYRALYLYDQGEDASTEATMAKAYAGEMVNRVTDEAVQLHGGAGYMMEYDVQRYWRDARIQSIGGGTTQIMNEILAKRLKVVE</sequence>
<dbReference type="Pfam" id="PF02771">
    <property type="entry name" value="Acyl-CoA_dh_N"/>
    <property type="match status" value="1"/>
</dbReference>
<keyword evidence="7 10" id="KW-0560">Oxidoreductase</keyword>
<dbReference type="InterPro" id="IPR006089">
    <property type="entry name" value="Acyl-CoA_DH_CS"/>
</dbReference>